<gene>
    <name evidence="3" type="ORF">WJX72_009423</name>
</gene>
<sequence length="269" mass="29619">MICADRPKVQSLALVHCQRPGRPPLHTFSLVPQDRLQLPANVAFCCLEWFPCYPPCACSGPSSRATIVFFRSAPPEQWRALPGRTKLKLCYEVNAQLKAAPGESITARTLDPVFSIVDCITSGQYMQAGGYGLLLLLFSVVLSHSVRQIQAVMGEPENTLIAQHGYCSPDLVHLLLTGRAAANCFNGDRELDGKVYRGIPARSQLGLLTLFEHYKCVEVGSHLKSPHLPIWVVCSDSHFTTRFAPSAWDGRLASVDWRAPAALDMVFDV</sequence>
<dbReference type="Pfam" id="PF13898">
    <property type="entry name" value="MINDY-3_4_CD"/>
    <property type="match status" value="1"/>
</dbReference>
<keyword evidence="4" id="KW-1185">Reference proteome</keyword>
<name>A0AAW1Q4Z9_9CHLO</name>
<dbReference type="GO" id="GO:0071108">
    <property type="term" value="P:protein K48-linked deubiquitination"/>
    <property type="evidence" value="ECO:0007669"/>
    <property type="project" value="InterPro"/>
</dbReference>
<dbReference type="AlphaFoldDB" id="A0AAW1Q4Z9"/>
<reference evidence="3 4" key="1">
    <citation type="journal article" date="2024" name="Nat. Commun.">
        <title>Phylogenomics reveals the evolutionary origins of lichenization in chlorophyte algae.</title>
        <authorList>
            <person name="Puginier C."/>
            <person name="Libourel C."/>
            <person name="Otte J."/>
            <person name="Skaloud P."/>
            <person name="Haon M."/>
            <person name="Grisel S."/>
            <person name="Petersen M."/>
            <person name="Berrin J.G."/>
            <person name="Delaux P.M."/>
            <person name="Dal Grande F."/>
            <person name="Keller J."/>
        </authorList>
    </citation>
    <scope>NUCLEOTIDE SEQUENCE [LARGE SCALE GENOMIC DNA]</scope>
    <source>
        <strain evidence="3 4">SAG 2043</strain>
    </source>
</reference>
<protein>
    <recommendedName>
        <fullName evidence="2">Deubiquitinating enzyme MINDY-3/4 conserved domain-containing protein</fullName>
    </recommendedName>
</protein>
<dbReference type="GO" id="GO:0004843">
    <property type="term" value="F:cysteine-type deubiquitinase activity"/>
    <property type="evidence" value="ECO:0007669"/>
    <property type="project" value="UniProtKB-EC"/>
</dbReference>
<comment type="similarity">
    <text evidence="1">Belongs to the MINDY deubiquitinase family. FAM188 subfamily.</text>
</comment>
<dbReference type="PANTHER" id="PTHR12473:SF8">
    <property type="entry name" value="UBIQUITIN CARBOXYL-TERMINAL HYDROLASE MINDY-4-RELATED"/>
    <property type="match status" value="1"/>
</dbReference>
<accession>A0AAW1Q4Z9</accession>
<evidence type="ECO:0000313" key="3">
    <source>
        <dbReference type="EMBL" id="KAK9817089.1"/>
    </source>
</evidence>
<dbReference type="GO" id="GO:1990380">
    <property type="term" value="F:K48-linked deubiquitinase activity"/>
    <property type="evidence" value="ECO:0007669"/>
    <property type="project" value="InterPro"/>
</dbReference>
<dbReference type="InterPro" id="IPR039785">
    <property type="entry name" value="MINY3/4"/>
</dbReference>
<comment type="caution">
    <text evidence="3">The sequence shown here is derived from an EMBL/GenBank/DDBJ whole genome shotgun (WGS) entry which is preliminary data.</text>
</comment>
<evidence type="ECO:0000256" key="1">
    <source>
        <dbReference type="ARBA" id="ARBA00011074"/>
    </source>
</evidence>
<dbReference type="GO" id="GO:0006508">
    <property type="term" value="P:proteolysis"/>
    <property type="evidence" value="ECO:0007669"/>
    <property type="project" value="UniProtKB-KW"/>
</dbReference>
<proteinExistence type="inferred from homology"/>
<evidence type="ECO:0000259" key="2">
    <source>
        <dbReference type="SMART" id="SM01174"/>
    </source>
</evidence>
<organism evidence="3 4">
    <name type="scientific">[Myrmecia] bisecta</name>
    <dbReference type="NCBI Taxonomy" id="41462"/>
    <lineage>
        <taxon>Eukaryota</taxon>
        <taxon>Viridiplantae</taxon>
        <taxon>Chlorophyta</taxon>
        <taxon>core chlorophytes</taxon>
        <taxon>Trebouxiophyceae</taxon>
        <taxon>Trebouxiales</taxon>
        <taxon>Trebouxiaceae</taxon>
        <taxon>Myrmecia</taxon>
    </lineage>
</organism>
<dbReference type="SMART" id="SM01174">
    <property type="entry name" value="DUF4205"/>
    <property type="match status" value="1"/>
</dbReference>
<evidence type="ECO:0000313" key="4">
    <source>
        <dbReference type="Proteomes" id="UP001489004"/>
    </source>
</evidence>
<dbReference type="Proteomes" id="UP001489004">
    <property type="component" value="Unassembled WGS sequence"/>
</dbReference>
<dbReference type="InterPro" id="IPR025257">
    <property type="entry name" value="MINDY-3/4_CD"/>
</dbReference>
<dbReference type="EMBL" id="JALJOR010000005">
    <property type="protein sequence ID" value="KAK9817089.1"/>
    <property type="molecule type" value="Genomic_DNA"/>
</dbReference>
<dbReference type="PANTHER" id="PTHR12473">
    <property type="entry name" value="UBIQUITIN CARBOXYL-TERMINAL HYDROLASE MINDY-4-RELATED"/>
    <property type="match status" value="1"/>
</dbReference>
<feature type="domain" description="Deubiquitinating enzyme MINDY-3/4 conserved" evidence="2">
    <location>
        <begin position="36"/>
        <end position="259"/>
    </location>
</feature>